<keyword evidence="2" id="KW-1185">Reference proteome</keyword>
<dbReference type="RefSeq" id="WP_123121443.1">
    <property type="nucleotide sequence ID" value="NZ_RJJR01000012.1"/>
</dbReference>
<reference evidence="1 2" key="1">
    <citation type="submission" date="2018-11" db="EMBL/GenBank/DDBJ databases">
        <title>Draft genome sequence of Ferruginibacter sp. BO-59.</title>
        <authorList>
            <person name="Im W.T."/>
        </authorList>
    </citation>
    <scope>NUCLEOTIDE SEQUENCE [LARGE SCALE GENOMIC DNA]</scope>
    <source>
        <strain evidence="1 2">BO-59</strain>
    </source>
</reference>
<evidence type="ECO:0000313" key="2">
    <source>
        <dbReference type="Proteomes" id="UP000267223"/>
    </source>
</evidence>
<name>A0A3M9NAS3_9BACT</name>
<gene>
    <name evidence="1" type="ORF">EFY79_14530</name>
</gene>
<evidence type="ECO:0000313" key="1">
    <source>
        <dbReference type="EMBL" id="RNI34889.1"/>
    </source>
</evidence>
<dbReference type="EMBL" id="RJJR01000012">
    <property type="protein sequence ID" value="RNI34889.1"/>
    <property type="molecule type" value="Genomic_DNA"/>
</dbReference>
<dbReference type="Proteomes" id="UP000267223">
    <property type="component" value="Unassembled WGS sequence"/>
</dbReference>
<proteinExistence type="predicted"/>
<accession>A0A3M9NAS3</accession>
<comment type="caution">
    <text evidence="1">The sequence shown here is derived from an EMBL/GenBank/DDBJ whole genome shotgun (WGS) entry which is preliminary data.</text>
</comment>
<organism evidence="1 2">
    <name type="scientific">Hanamia caeni</name>
    <dbReference type="NCBI Taxonomy" id="2294116"/>
    <lineage>
        <taxon>Bacteria</taxon>
        <taxon>Pseudomonadati</taxon>
        <taxon>Bacteroidota</taxon>
        <taxon>Chitinophagia</taxon>
        <taxon>Chitinophagales</taxon>
        <taxon>Chitinophagaceae</taxon>
        <taxon>Hanamia</taxon>
    </lineage>
</organism>
<dbReference type="AlphaFoldDB" id="A0A3M9NAS3"/>
<protein>
    <submittedName>
        <fullName evidence="1">Uncharacterized protein</fullName>
    </submittedName>
</protein>
<sequence length="330" mass="38633">MEKFIPVGQARFLHFLSKMEMILDEATASANPARIVYEQDLRSVLFMLEGLSRIYKKVYPHQKIKKLEKKFKHFEDLLGGLNFYDEFYKLFQDNEKIPALVTSYAAEKAEEKLNEVNKFLIEKKWIGEKKKQLKKIYKILDKVEWFDETGDARAVAFIYENEIRKVIKKFKRREEPFIDIEQDVHELRRQLRWLSIYPQALCGLVQLTAEDDCPEYLKKYLTPEIVHSKFNVMPAGDALNHQIFLNRNYFYALSWMIAELGKLKDSGLELILLKEGLKKVFKVSAHSGRLAGSFSNDGQLTIAEVLQKSNNIADQFFHEKILSHLVQSTK</sequence>
<dbReference type="OrthoDB" id="761153at2"/>